<dbReference type="Proteomes" id="UP000550501">
    <property type="component" value="Unassembled WGS sequence"/>
</dbReference>
<dbReference type="InterPro" id="IPR015797">
    <property type="entry name" value="NUDIX_hydrolase-like_dom_sf"/>
</dbReference>
<evidence type="ECO:0000256" key="2">
    <source>
        <dbReference type="ARBA" id="ARBA00005582"/>
    </source>
</evidence>
<comment type="caution">
    <text evidence="6">The sequence shown here is derived from an EMBL/GenBank/DDBJ whole genome shotgun (WGS) entry which is preliminary data.</text>
</comment>
<organism evidence="6 7">
    <name type="scientific">Mycolicibacterium iranicum</name>
    <name type="common">Mycobacterium iranicum</name>
    <dbReference type="NCBI Taxonomy" id="912594"/>
    <lineage>
        <taxon>Bacteria</taxon>
        <taxon>Bacillati</taxon>
        <taxon>Actinomycetota</taxon>
        <taxon>Actinomycetes</taxon>
        <taxon>Mycobacteriales</taxon>
        <taxon>Mycobacteriaceae</taxon>
        <taxon>Mycolicibacterium</taxon>
    </lineage>
</organism>
<sequence length="168" mass="18179">MTALPWRHSCRALLVDGDRILLAQHRIEDGYTVWASPGGGVEDGETLLGALRREVHEETGLALTADHAPPLVWIQTAEMAWMRPQGFTGIVNHYFLVPVARFEPCSGVSPGTAGHPDAEGILRLRWWALPEIDAARGDGVLFSPRALPNLLRSLLAEGPPAVPLALGL</sequence>
<dbReference type="PROSITE" id="PS00893">
    <property type="entry name" value="NUDIX_BOX"/>
    <property type="match status" value="1"/>
</dbReference>
<evidence type="ECO:0000313" key="6">
    <source>
        <dbReference type="EMBL" id="MBB2992252.1"/>
    </source>
</evidence>
<evidence type="ECO:0000256" key="3">
    <source>
        <dbReference type="ARBA" id="ARBA00022801"/>
    </source>
</evidence>
<dbReference type="GO" id="GO:0016787">
    <property type="term" value="F:hydrolase activity"/>
    <property type="evidence" value="ECO:0007669"/>
    <property type="project" value="UniProtKB-KW"/>
</dbReference>
<evidence type="ECO:0000256" key="4">
    <source>
        <dbReference type="RuleBase" id="RU003476"/>
    </source>
</evidence>
<dbReference type="Gene3D" id="3.90.79.10">
    <property type="entry name" value="Nucleoside Triphosphate Pyrophosphohydrolase"/>
    <property type="match status" value="1"/>
</dbReference>
<dbReference type="Pfam" id="PF00293">
    <property type="entry name" value="NUDIX"/>
    <property type="match status" value="1"/>
</dbReference>
<name>A0A839QG85_MYCIR</name>
<dbReference type="PRINTS" id="PR00502">
    <property type="entry name" value="NUDIXFAMILY"/>
</dbReference>
<dbReference type="PANTHER" id="PTHR43046:SF14">
    <property type="entry name" value="MUTT_NUDIX FAMILY PROTEIN"/>
    <property type="match status" value="1"/>
</dbReference>
<dbReference type="RefSeq" id="WP_183470831.1">
    <property type="nucleotide sequence ID" value="NZ_JACHVU010000009.1"/>
</dbReference>
<comment type="cofactor">
    <cofactor evidence="1">
        <name>Mg(2+)</name>
        <dbReference type="ChEBI" id="CHEBI:18420"/>
    </cofactor>
</comment>
<comment type="similarity">
    <text evidence="2 4">Belongs to the Nudix hydrolase family.</text>
</comment>
<keyword evidence="7" id="KW-1185">Reference proteome</keyword>
<dbReference type="InterPro" id="IPR020084">
    <property type="entry name" value="NUDIX_hydrolase_CS"/>
</dbReference>
<protein>
    <submittedName>
        <fullName evidence="6">8-oxo-dGTP pyrophosphatase MutT (NUDIX family)</fullName>
    </submittedName>
</protein>
<dbReference type="EMBL" id="JACHVU010000009">
    <property type="protein sequence ID" value="MBB2992252.1"/>
    <property type="molecule type" value="Genomic_DNA"/>
</dbReference>
<dbReference type="InterPro" id="IPR020476">
    <property type="entry name" value="Nudix_hydrolase"/>
</dbReference>
<reference evidence="6 7" key="1">
    <citation type="submission" date="2020-08" db="EMBL/GenBank/DDBJ databases">
        <title>The Agave Microbiome: Exploring the role of microbial communities in plant adaptations to desert environments.</title>
        <authorList>
            <person name="Partida-Martinez L.P."/>
        </authorList>
    </citation>
    <scope>NUCLEOTIDE SEQUENCE [LARGE SCALE GENOMIC DNA]</scope>
    <source>
        <strain evidence="6 7">AT2.18</strain>
    </source>
</reference>
<evidence type="ECO:0000259" key="5">
    <source>
        <dbReference type="PROSITE" id="PS51462"/>
    </source>
</evidence>
<gene>
    <name evidence="6" type="ORF">FHR72_003751</name>
</gene>
<proteinExistence type="inferred from homology"/>
<evidence type="ECO:0000256" key="1">
    <source>
        <dbReference type="ARBA" id="ARBA00001946"/>
    </source>
</evidence>
<dbReference type="PANTHER" id="PTHR43046">
    <property type="entry name" value="GDP-MANNOSE MANNOSYL HYDROLASE"/>
    <property type="match status" value="1"/>
</dbReference>
<dbReference type="PROSITE" id="PS51462">
    <property type="entry name" value="NUDIX"/>
    <property type="match status" value="1"/>
</dbReference>
<evidence type="ECO:0000313" key="7">
    <source>
        <dbReference type="Proteomes" id="UP000550501"/>
    </source>
</evidence>
<feature type="domain" description="Nudix hydrolase" evidence="5">
    <location>
        <begin position="5"/>
        <end position="152"/>
    </location>
</feature>
<dbReference type="AlphaFoldDB" id="A0A839QG85"/>
<dbReference type="SUPFAM" id="SSF55811">
    <property type="entry name" value="Nudix"/>
    <property type="match status" value="1"/>
</dbReference>
<keyword evidence="3 4" id="KW-0378">Hydrolase</keyword>
<accession>A0A839QG85</accession>
<dbReference type="InterPro" id="IPR000086">
    <property type="entry name" value="NUDIX_hydrolase_dom"/>
</dbReference>